<proteinExistence type="predicted"/>
<organism evidence="1 2">
    <name type="scientific">Candidatus Limenecus avicola</name>
    <dbReference type="NCBI Taxonomy" id="2840847"/>
    <lineage>
        <taxon>Bacteria</taxon>
        <taxon>Bacillati</taxon>
        <taxon>Bacillota</taxon>
        <taxon>Clostridia</taxon>
        <taxon>Eubacteriales</taxon>
        <taxon>Clostridiaceae</taxon>
        <taxon>Clostridiaceae incertae sedis</taxon>
        <taxon>Candidatus Limenecus</taxon>
    </lineage>
</organism>
<evidence type="ECO:0000313" key="1">
    <source>
        <dbReference type="EMBL" id="HIU93118.1"/>
    </source>
</evidence>
<protein>
    <submittedName>
        <fullName evidence="1">Uncharacterized protein</fullName>
    </submittedName>
</protein>
<comment type="caution">
    <text evidence="1">The sequence shown here is derived from an EMBL/GenBank/DDBJ whole genome shotgun (WGS) entry which is preliminary data.</text>
</comment>
<evidence type="ECO:0000313" key="2">
    <source>
        <dbReference type="Proteomes" id="UP000886748"/>
    </source>
</evidence>
<dbReference type="Proteomes" id="UP000886748">
    <property type="component" value="Unassembled WGS sequence"/>
</dbReference>
<reference evidence="1" key="2">
    <citation type="journal article" date="2021" name="PeerJ">
        <title>Extensive microbial diversity within the chicken gut microbiome revealed by metagenomics and culture.</title>
        <authorList>
            <person name="Gilroy R."/>
            <person name="Ravi A."/>
            <person name="Getino M."/>
            <person name="Pursley I."/>
            <person name="Horton D.L."/>
            <person name="Alikhan N.F."/>
            <person name="Baker D."/>
            <person name="Gharbi K."/>
            <person name="Hall N."/>
            <person name="Watson M."/>
            <person name="Adriaenssens E.M."/>
            <person name="Foster-Nyarko E."/>
            <person name="Jarju S."/>
            <person name="Secka A."/>
            <person name="Antonio M."/>
            <person name="Oren A."/>
            <person name="Chaudhuri R.R."/>
            <person name="La Ragione R."/>
            <person name="Hildebrand F."/>
            <person name="Pallen M.J."/>
        </authorList>
    </citation>
    <scope>NUCLEOTIDE SEQUENCE</scope>
    <source>
        <strain evidence="1">CHK154-7741</strain>
    </source>
</reference>
<gene>
    <name evidence="1" type="ORF">IAD26_08305</name>
</gene>
<dbReference type="AlphaFoldDB" id="A0A9D1N0U0"/>
<name>A0A9D1N0U0_9CLOT</name>
<sequence>MLVLNNELYEPDCVYKLGSKWLEFAYCGINKTPVARIFHKTKTMFKTSCFIGARAKTEKERFIRRIEHKKNNTKQGSFSNQNVFYGDFLKTRKKDIKGNPIYEQTRKNFNGQYEILNTIHTNYSTM</sequence>
<accession>A0A9D1N0U0</accession>
<dbReference type="EMBL" id="DVOD01000060">
    <property type="protein sequence ID" value="HIU93118.1"/>
    <property type="molecule type" value="Genomic_DNA"/>
</dbReference>
<reference evidence="1" key="1">
    <citation type="submission" date="2020-10" db="EMBL/GenBank/DDBJ databases">
        <authorList>
            <person name="Gilroy R."/>
        </authorList>
    </citation>
    <scope>NUCLEOTIDE SEQUENCE</scope>
    <source>
        <strain evidence="1">CHK154-7741</strain>
    </source>
</reference>